<evidence type="ECO:0000313" key="2">
    <source>
        <dbReference type="EMBL" id="SMF43799.1"/>
    </source>
</evidence>
<dbReference type="PROSITE" id="PS51257">
    <property type="entry name" value="PROKAR_LIPOPROTEIN"/>
    <property type="match status" value="1"/>
</dbReference>
<keyword evidence="3" id="KW-1185">Reference proteome</keyword>
<feature type="region of interest" description="Disordered" evidence="1">
    <location>
        <begin position="357"/>
        <end position="385"/>
    </location>
</feature>
<evidence type="ECO:0000256" key="1">
    <source>
        <dbReference type="SAM" id="MobiDB-lite"/>
    </source>
</evidence>
<feature type="region of interest" description="Disordered" evidence="1">
    <location>
        <begin position="26"/>
        <end position="54"/>
    </location>
</feature>
<dbReference type="AlphaFoldDB" id="A0A1Y6C3J8"/>
<dbReference type="STRING" id="1513793.SAMN06296036_113106"/>
<dbReference type="SUPFAM" id="SSF48695">
    <property type="entry name" value="Multiheme cytochromes"/>
    <property type="match status" value="1"/>
</dbReference>
<feature type="compositionally biased region" description="Acidic residues" evidence="1">
    <location>
        <begin position="362"/>
        <end position="380"/>
    </location>
</feature>
<dbReference type="EMBL" id="FWZT01000013">
    <property type="protein sequence ID" value="SMF43799.1"/>
    <property type="molecule type" value="Genomic_DNA"/>
</dbReference>
<gene>
    <name evidence="2" type="ORF">SAMN06296036_113106</name>
</gene>
<protein>
    <submittedName>
        <fullName evidence="2">Uncharacterized protein</fullName>
    </submittedName>
</protein>
<proteinExistence type="predicted"/>
<feature type="compositionally biased region" description="Polar residues" evidence="1">
    <location>
        <begin position="28"/>
        <end position="42"/>
    </location>
</feature>
<accession>A0A1Y6C3J8</accession>
<sequence length="401" mass="44287">MNIRLISAILLTNFFLLACQGESDKSDASGTVSGENQDSQPKNKVPVEAPEKLPNDSDIVPSWLDSQWVPPVSLKKFGFFVPTKPLTHGKQVYDYQVNLPLWSDGLEKVRWVFVPNDETVAFKSESPWSFPRGSVLMKHFVDPGTNRFLESRLYVHRNQGWQALVYIWNEHQTDAALISEAKTIELADGKTWLVPGPEDCARCHRSENPVLGITSKQMISFDGIPNEFMDELSARQQLTGYKNSENLQGFPALDHQSASLEDKARAMLHVNCSSCHDGSFSFDLSWQVASDSLIGAPPQFGSLGVEEPALIKAGSVDSSMIWLRMNLTDGRRMPAFGTSRPDSAGLAVLKDWIESLRVSDDTPPEDDDTPPEDDSTDGSEDCGGTDIFGACLERIISDSSS</sequence>
<dbReference type="RefSeq" id="WP_132321165.1">
    <property type="nucleotide sequence ID" value="NZ_FWZT01000013.1"/>
</dbReference>
<organism evidence="2 3">
    <name type="scientific">Pseudobacteriovorax antillogorgiicola</name>
    <dbReference type="NCBI Taxonomy" id="1513793"/>
    <lineage>
        <taxon>Bacteria</taxon>
        <taxon>Pseudomonadati</taxon>
        <taxon>Bdellovibrionota</taxon>
        <taxon>Oligoflexia</taxon>
        <taxon>Oligoflexales</taxon>
        <taxon>Pseudobacteriovoracaceae</taxon>
        <taxon>Pseudobacteriovorax</taxon>
    </lineage>
</organism>
<reference evidence="3" key="1">
    <citation type="submission" date="2017-04" db="EMBL/GenBank/DDBJ databases">
        <authorList>
            <person name="Varghese N."/>
            <person name="Submissions S."/>
        </authorList>
    </citation>
    <scope>NUCLEOTIDE SEQUENCE [LARGE SCALE GENOMIC DNA]</scope>
    <source>
        <strain evidence="3">RKEM611</strain>
    </source>
</reference>
<dbReference type="OrthoDB" id="338827at2"/>
<dbReference type="Proteomes" id="UP000192907">
    <property type="component" value="Unassembled WGS sequence"/>
</dbReference>
<dbReference type="InterPro" id="IPR036280">
    <property type="entry name" value="Multihaem_cyt_sf"/>
</dbReference>
<name>A0A1Y6C3J8_9BACT</name>
<evidence type="ECO:0000313" key="3">
    <source>
        <dbReference type="Proteomes" id="UP000192907"/>
    </source>
</evidence>